<gene>
    <name evidence="2" type="ORF">G2W53_010758</name>
</gene>
<evidence type="ECO:0000313" key="3">
    <source>
        <dbReference type="Proteomes" id="UP000634136"/>
    </source>
</evidence>
<comment type="caution">
    <text evidence="2">The sequence shown here is derived from an EMBL/GenBank/DDBJ whole genome shotgun (WGS) entry which is preliminary data.</text>
</comment>
<evidence type="ECO:0000256" key="1">
    <source>
        <dbReference type="SAM" id="MobiDB-lite"/>
    </source>
</evidence>
<keyword evidence="3" id="KW-1185">Reference proteome</keyword>
<feature type="compositionally biased region" description="Gly residues" evidence="1">
    <location>
        <begin position="16"/>
        <end position="26"/>
    </location>
</feature>
<evidence type="ECO:0000313" key="2">
    <source>
        <dbReference type="EMBL" id="KAF7835899.1"/>
    </source>
</evidence>
<sequence length="26" mass="2365">MALSLTTIGDETAVDGVGGGGSGEGI</sequence>
<protein>
    <submittedName>
        <fullName evidence="2">Uncharacterized protein</fullName>
    </submittedName>
</protein>
<dbReference type="Proteomes" id="UP000634136">
    <property type="component" value="Unassembled WGS sequence"/>
</dbReference>
<organism evidence="2 3">
    <name type="scientific">Senna tora</name>
    <dbReference type="NCBI Taxonomy" id="362788"/>
    <lineage>
        <taxon>Eukaryota</taxon>
        <taxon>Viridiplantae</taxon>
        <taxon>Streptophyta</taxon>
        <taxon>Embryophyta</taxon>
        <taxon>Tracheophyta</taxon>
        <taxon>Spermatophyta</taxon>
        <taxon>Magnoliopsida</taxon>
        <taxon>eudicotyledons</taxon>
        <taxon>Gunneridae</taxon>
        <taxon>Pentapetalae</taxon>
        <taxon>rosids</taxon>
        <taxon>fabids</taxon>
        <taxon>Fabales</taxon>
        <taxon>Fabaceae</taxon>
        <taxon>Caesalpinioideae</taxon>
        <taxon>Cassia clade</taxon>
        <taxon>Senna</taxon>
    </lineage>
</organism>
<accession>A0A834X0J3</accession>
<name>A0A834X0J3_9FABA</name>
<dbReference type="AlphaFoldDB" id="A0A834X0J3"/>
<feature type="region of interest" description="Disordered" evidence="1">
    <location>
        <begin position="1"/>
        <end position="26"/>
    </location>
</feature>
<proteinExistence type="predicted"/>
<dbReference type="EMBL" id="JAAIUW010000004">
    <property type="protein sequence ID" value="KAF7835899.1"/>
    <property type="molecule type" value="Genomic_DNA"/>
</dbReference>
<reference evidence="2" key="1">
    <citation type="submission" date="2020-09" db="EMBL/GenBank/DDBJ databases">
        <title>Genome-Enabled Discovery of Anthraquinone Biosynthesis in Senna tora.</title>
        <authorList>
            <person name="Kang S.-H."/>
            <person name="Pandey R.P."/>
            <person name="Lee C.-M."/>
            <person name="Sim J.-S."/>
            <person name="Jeong J.-T."/>
            <person name="Choi B.-S."/>
            <person name="Jung M."/>
            <person name="Ginzburg D."/>
            <person name="Zhao K."/>
            <person name="Won S.Y."/>
            <person name="Oh T.-J."/>
            <person name="Yu Y."/>
            <person name="Kim N.-H."/>
            <person name="Lee O.R."/>
            <person name="Lee T.-H."/>
            <person name="Bashyal P."/>
            <person name="Kim T.-S."/>
            <person name="Lee W.-H."/>
            <person name="Kawkins C."/>
            <person name="Kim C.-K."/>
            <person name="Kim J.S."/>
            <person name="Ahn B.O."/>
            <person name="Rhee S.Y."/>
            <person name="Sohng J.K."/>
        </authorList>
    </citation>
    <scope>NUCLEOTIDE SEQUENCE</scope>
    <source>
        <tissue evidence="2">Leaf</tissue>
    </source>
</reference>